<dbReference type="EMBL" id="VLKG01000003">
    <property type="protein sequence ID" value="TWH76325.1"/>
    <property type="molecule type" value="Genomic_DNA"/>
</dbReference>
<gene>
    <name evidence="2" type="ORF">LX59_01248</name>
</gene>
<keyword evidence="1" id="KW-0472">Membrane</keyword>
<sequence length="133" mass="14565">MNLKGQKGSFLIESLVGALLISILAVGLMHTAIQVERSRSDIKTKGLAVIKMREVLNYKEDSQENISVNLCIGDSETITIPDKEVKLSISPICKEQSVTVNGIKIDNLPKEVTLTIDNLNYFGGTLEVGEFND</sequence>
<feature type="transmembrane region" description="Helical" evidence="1">
    <location>
        <begin position="12"/>
        <end position="33"/>
    </location>
</feature>
<accession>A0A562J0J9</accession>
<dbReference type="RefSeq" id="WP_144570968.1">
    <property type="nucleotide sequence ID" value="NZ_VLKG01000003.1"/>
</dbReference>
<keyword evidence="1" id="KW-0812">Transmembrane</keyword>
<organism evidence="2 3">
    <name type="scientific">Azomonas agilis</name>
    <dbReference type="NCBI Taxonomy" id="116849"/>
    <lineage>
        <taxon>Bacteria</taxon>
        <taxon>Pseudomonadati</taxon>
        <taxon>Pseudomonadota</taxon>
        <taxon>Gammaproteobacteria</taxon>
        <taxon>Pseudomonadales</taxon>
        <taxon>Pseudomonadaceae</taxon>
        <taxon>Azomonas</taxon>
    </lineage>
</organism>
<name>A0A562J0J9_9GAMM</name>
<protein>
    <recommendedName>
        <fullName evidence="4">Prepilin-type N-terminal cleavage/methylation domain-containing protein</fullName>
    </recommendedName>
</protein>
<reference evidence="2 3" key="1">
    <citation type="submission" date="2019-07" db="EMBL/GenBank/DDBJ databases">
        <title>Genomic Encyclopedia of Type Strains, Phase I: the one thousand microbial genomes (KMG-I) project.</title>
        <authorList>
            <person name="Kyrpides N."/>
        </authorList>
    </citation>
    <scope>NUCLEOTIDE SEQUENCE [LARGE SCALE GENOMIC DNA]</scope>
    <source>
        <strain evidence="2 3">DSM 375</strain>
    </source>
</reference>
<evidence type="ECO:0000256" key="1">
    <source>
        <dbReference type="SAM" id="Phobius"/>
    </source>
</evidence>
<keyword evidence="3" id="KW-1185">Reference proteome</keyword>
<evidence type="ECO:0000313" key="2">
    <source>
        <dbReference type="EMBL" id="TWH76325.1"/>
    </source>
</evidence>
<dbReference type="Proteomes" id="UP000319627">
    <property type="component" value="Unassembled WGS sequence"/>
</dbReference>
<keyword evidence="1" id="KW-1133">Transmembrane helix</keyword>
<evidence type="ECO:0000313" key="3">
    <source>
        <dbReference type="Proteomes" id="UP000319627"/>
    </source>
</evidence>
<proteinExistence type="predicted"/>
<dbReference type="AlphaFoldDB" id="A0A562J0J9"/>
<evidence type="ECO:0008006" key="4">
    <source>
        <dbReference type="Google" id="ProtNLM"/>
    </source>
</evidence>
<comment type="caution">
    <text evidence="2">The sequence shown here is derived from an EMBL/GenBank/DDBJ whole genome shotgun (WGS) entry which is preliminary data.</text>
</comment>